<dbReference type="EMBL" id="ANIE01000004">
    <property type="protein sequence ID" value="KEF31807.1"/>
    <property type="molecule type" value="Genomic_DNA"/>
</dbReference>
<organism evidence="1 2">
    <name type="scientific">Marinobacter nitratireducens</name>
    <dbReference type="NCBI Taxonomy" id="1137280"/>
    <lineage>
        <taxon>Bacteria</taxon>
        <taxon>Pseudomonadati</taxon>
        <taxon>Pseudomonadota</taxon>
        <taxon>Gammaproteobacteria</taxon>
        <taxon>Pseudomonadales</taxon>
        <taxon>Marinobacteraceae</taxon>
        <taxon>Marinobacter</taxon>
    </lineage>
</organism>
<name>A0A072N3I0_9GAMM</name>
<gene>
    <name evidence="1" type="ORF">D777_01493</name>
</gene>
<dbReference type="Proteomes" id="UP000035057">
    <property type="component" value="Unassembled WGS sequence"/>
</dbReference>
<proteinExistence type="predicted"/>
<dbReference type="PATRIC" id="fig|1137280.3.peg.1306"/>
<dbReference type="AlphaFoldDB" id="A0A072N3I0"/>
<keyword evidence="2" id="KW-1185">Reference proteome</keyword>
<dbReference type="STRING" id="1137280.D777_01493"/>
<protein>
    <submittedName>
        <fullName evidence="1">Uncharacterized protein</fullName>
    </submittedName>
</protein>
<comment type="caution">
    <text evidence="1">The sequence shown here is derived from an EMBL/GenBank/DDBJ whole genome shotgun (WGS) entry which is preliminary data.</text>
</comment>
<evidence type="ECO:0000313" key="2">
    <source>
        <dbReference type="Proteomes" id="UP000035057"/>
    </source>
</evidence>
<evidence type="ECO:0000313" key="1">
    <source>
        <dbReference type="EMBL" id="KEF31807.1"/>
    </source>
</evidence>
<accession>A0A072N3I0</accession>
<sequence length="51" mass="5895">MVAALLRCKKVSPFVGSEDTPTAQRWFREEIGKLVNRFQVTRVKAGRIRFT</sequence>
<reference evidence="1 2" key="1">
    <citation type="submission" date="2012-12" db="EMBL/GenBank/DDBJ databases">
        <title>Genome assembly of Marinobacter sp. AK21.</title>
        <authorList>
            <person name="Khatri I."/>
            <person name="Kumar R."/>
            <person name="Vaidya B."/>
            <person name="Subramanian S."/>
            <person name="Pinnaka A."/>
        </authorList>
    </citation>
    <scope>NUCLEOTIDE SEQUENCE [LARGE SCALE GENOMIC DNA]</scope>
    <source>
        <strain evidence="1 2">AK21</strain>
    </source>
</reference>